<gene>
    <name evidence="1" type="ORF">PPNSA23_38020</name>
</gene>
<keyword evidence="2" id="KW-1185">Reference proteome</keyword>
<dbReference type="RefSeq" id="WP_407866393.1">
    <property type="nucleotide sequence ID" value="NZ_BAAFZP010000002.1"/>
</dbReference>
<comment type="caution">
    <text evidence="1">The sequence shown here is derived from an EMBL/GenBank/DDBJ whole genome shotgun (WGS) entry which is preliminary data.</text>
</comment>
<reference evidence="1 2" key="1">
    <citation type="submission" date="2024-10" db="EMBL/GenBank/DDBJ databases">
        <title>Isolation, draft genome sequencing and identification of Phyllobacterium sp. NSA23, isolated from leaf soil.</title>
        <authorList>
            <person name="Akita H."/>
        </authorList>
    </citation>
    <scope>NUCLEOTIDE SEQUENCE [LARGE SCALE GENOMIC DNA]</scope>
    <source>
        <strain evidence="1 2">NSA23</strain>
    </source>
</reference>
<dbReference type="EMBL" id="BAAFZP010000002">
    <property type="protein sequence ID" value="GAB1583859.1"/>
    <property type="molecule type" value="Genomic_DNA"/>
</dbReference>
<dbReference type="Proteomes" id="UP001628091">
    <property type="component" value="Unassembled WGS sequence"/>
</dbReference>
<accession>A0ABQ0H4K9</accession>
<sequence length="379" mass="40660">MPKYKIAATLDRRSAPDTNGTLDPATSPNKITMTISVTNTDDGSNAGAQNLNLQVSPAVPSLFDADNKPILAGGENLYPITTGADGTYKVQFMAGQNTYADISIVSDEDFTSIAGPYTIFFGSYDQASPSVPLPILPLNDDDVLVIPSYSPYFIVNFIPFTPDEGKKCIVLLNGNEFYINGYEMALNQGMQIPTAHLDTSPDGENKLSYFIENLSGAVQSSPAISFKAQGTAFNHPNPTAANRSRKKRPYLQNHAYAITNTTTTPVLVSLDFTTTEGDVDYLEIGDDVTFTVYINGWIQGTYTSNITVFDLNSIVTAASLSKRTVTAAIPASKIAGFGANMAGTPGELEIDYTVNPDGSNPSRPQRWMTGIINTVGPSL</sequence>
<organism evidence="1 2">
    <name type="scientific">Phyllobacterium phragmitis</name>
    <dbReference type="NCBI Taxonomy" id="2670329"/>
    <lineage>
        <taxon>Bacteria</taxon>
        <taxon>Pseudomonadati</taxon>
        <taxon>Pseudomonadota</taxon>
        <taxon>Alphaproteobacteria</taxon>
        <taxon>Hyphomicrobiales</taxon>
        <taxon>Phyllobacteriaceae</taxon>
        <taxon>Phyllobacterium</taxon>
    </lineage>
</organism>
<protein>
    <submittedName>
        <fullName evidence="1">Uncharacterized protein</fullName>
    </submittedName>
</protein>
<proteinExistence type="predicted"/>
<name>A0ABQ0H4K9_9HYPH</name>
<evidence type="ECO:0000313" key="1">
    <source>
        <dbReference type="EMBL" id="GAB1583859.1"/>
    </source>
</evidence>
<evidence type="ECO:0000313" key="2">
    <source>
        <dbReference type="Proteomes" id="UP001628091"/>
    </source>
</evidence>